<keyword evidence="3 9" id="KW-0862">Zinc</keyword>
<comment type="function">
    <text evidence="9">Transcription factor that binds specifically to a 5'-AA[AG]G-3' consensus core sequence.</text>
</comment>
<dbReference type="PROSITE" id="PS50884">
    <property type="entry name" value="ZF_DOF_2"/>
    <property type="match status" value="1"/>
</dbReference>
<dbReference type="Pfam" id="PF02701">
    <property type="entry name" value="Zn_ribbon_Dof"/>
    <property type="match status" value="1"/>
</dbReference>
<evidence type="ECO:0000256" key="8">
    <source>
        <dbReference type="PROSITE-ProRule" id="PRU00071"/>
    </source>
</evidence>
<dbReference type="PROSITE" id="PS01361">
    <property type="entry name" value="ZF_DOF_1"/>
    <property type="match status" value="1"/>
</dbReference>
<dbReference type="AlphaFoldDB" id="A0AAV2CVL6"/>
<evidence type="ECO:0000313" key="13">
    <source>
        <dbReference type="Proteomes" id="UP001497516"/>
    </source>
</evidence>
<keyword evidence="2 8" id="KW-0863">Zinc-finger</keyword>
<evidence type="ECO:0000256" key="5">
    <source>
        <dbReference type="ARBA" id="ARBA00023125"/>
    </source>
</evidence>
<dbReference type="GO" id="GO:0003700">
    <property type="term" value="F:DNA-binding transcription factor activity"/>
    <property type="evidence" value="ECO:0007669"/>
    <property type="project" value="UniProtKB-UniRule"/>
</dbReference>
<gene>
    <name evidence="12" type="ORF">LTRI10_LOCUS7804</name>
</gene>
<evidence type="ECO:0000256" key="9">
    <source>
        <dbReference type="RuleBase" id="RU369094"/>
    </source>
</evidence>
<dbReference type="Proteomes" id="UP001497516">
    <property type="component" value="Chromosome 10"/>
</dbReference>
<sequence>MDERGLVWRSSSNVGGVTAVERPRASTPNCPRCGSSNTKFCYYNNYSLSQPRFFCKSCRRYWTKGGSLRNVPVGGASRKSRNHRTIRSSSLPPPPPSYHHHLHNNNNIINTTKPSLSHGSGSHIDLAVVYANFLNTTSSSNPQLHHQLPPPPALVHGNVDPAGEDQDPMMMMQYYCQPEGCGGLDDAWTASNDHEGRLPLLPPAGDQGISLFHVSSSSNPHHQEKQLPPPDHGYSDLMMMFGNSAWSSFEISAAADLNLR</sequence>
<evidence type="ECO:0000256" key="2">
    <source>
        <dbReference type="ARBA" id="ARBA00022771"/>
    </source>
</evidence>
<dbReference type="EMBL" id="OZ034814">
    <property type="protein sequence ID" value="CAL1360364.1"/>
    <property type="molecule type" value="Genomic_DNA"/>
</dbReference>
<evidence type="ECO:0000256" key="1">
    <source>
        <dbReference type="ARBA" id="ARBA00022723"/>
    </source>
</evidence>
<evidence type="ECO:0000256" key="7">
    <source>
        <dbReference type="ARBA" id="ARBA00023242"/>
    </source>
</evidence>
<dbReference type="GO" id="GO:0005634">
    <property type="term" value="C:nucleus"/>
    <property type="evidence" value="ECO:0007669"/>
    <property type="project" value="UniProtKB-SubCell"/>
</dbReference>
<organism evidence="12 13">
    <name type="scientific">Linum trigynum</name>
    <dbReference type="NCBI Taxonomy" id="586398"/>
    <lineage>
        <taxon>Eukaryota</taxon>
        <taxon>Viridiplantae</taxon>
        <taxon>Streptophyta</taxon>
        <taxon>Embryophyta</taxon>
        <taxon>Tracheophyta</taxon>
        <taxon>Spermatophyta</taxon>
        <taxon>Magnoliopsida</taxon>
        <taxon>eudicotyledons</taxon>
        <taxon>Gunneridae</taxon>
        <taxon>Pentapetalae</taxon>
        <taxon>rosids</taxon>
        <taxon>fabids</taxon>
        <taxon>Malpighiales</taxon>
        <taxon>Linaceae</taxon>
        <taxon>Linum</taxon>
    </lineage>
</organism>
<reference evidence="12 13" key="1">
    <citation type="submission" date="2024-04" db="EMBL/GenBank/DDBJ databases">
        <authorList>
            <person name="Fracassetti M."/>
        </authorList>
    </citation>
    <scope>NUCLEOTIDE SEQUENCE [LARGE SCALE GENOMIC DNA]</scope>
</reference>
<evidence type="ECO:0000256" key="4">
    <source>
        <dbReference type="ARBA" id="ARBA00023015"/>
    </source>
</evidence>
<dbReference type="PANTHER" id="PTHR31992">
    <property type="entry name" value="DOF ZINC FINGER PROTEIN DOF1.4-RELATED"/>
    <property type="match status" value="1"/>
</dbReference>
<accession>A0AAV2CVL6</accession>
<evidence type="ECO:0000259" key="11">
    <source>
        <dbReference type="PROSITE" id="PS50884"/>
    </source>
</evidence>
<feature type="domain" description="Dof-type" evidence="11">
    <location>
        <begin position="28"/>
        <end position="82"/>
    </location>
</feature>
<keyword evidence="1 9" id="KW-0479">Metal-binding</keyword>
<proteinExistence type="predicted"/>
<keyword evidence="13" id="KW-1185">Reference proteome</keyword>
<evidence type="ECO:0000256" key="3">
    <source>
        <dbReference type="ARBA" id="ARBA00022833"/>
    </source>
</evidence>
<protein>
    <recommendedName>
        <fullName evidence="9">Dof zinc finger protein</fullName>
    </recommendedName>
</protein>
<keyword evidence="5 8" id="KW-0238">DNA-binding</keyword>
<evidence type="ECO:0000313" key="12">
    <source>
        <dbReference type="EMBL" id="CAL1360364.1"/>
    </source>
</evidence>
<dbReference type="InterPro" id="IPR045174">
    <property type="entry name" value="Dof"/>
</dbReference>
<comment type="subcellular location">
    <subcellularLocation>
        <location evidence="8 9">Nucleus</location>
    </subcellularLocation>
</comment>
<evidence type="ECO:0000256" key="6">
    <source>
        <dbReference type="ARBA" id="ARBA00023163"/>
    </source>
</evidence>
<dbReference type="GO" id="GO:0008270">
    <property type="term" value="F:zinc ion binding"/>
    <property type="evidence" value="ECO:0007669"/>
    <property type="project" value="UniProtKB-KW"/>
</dbReference>
<name>A0AAV2CVL6_9ROSI</name>
<dbReference type="InterPro" id="IPR003851">
    <property type="entry name" value="Znf_Dof"/>
</dbReference>
<evidence type="ECO:0000256" key="10">
    <source>
        <dbReference type="SAM" id="MobiDB-lite"/>
    </source>
</evidence>
<feature type="region of interest" description="Disordered" evidence="10">
    <location>
        <begin position="213"/>
        <end position="232"/>
    </location>
</feature>
<keyword evidence="6 9" id="KW-0804">Transcription</keyword>
<feature type="region of interest" description="Disordered" evidence="10">
    <location>
        <begin position="71"/>
        <end position="98"/>
    </location>
</feature>
<dbReference type="PANTHER" id="PTHR31992:SF316">
    <property type="entry name" value="DOF ZINC FINGER PROTEIN DOF1.2"/>
    <property type="match status" value="1"/>
</dbReference>
<keyword evidence="4 9" id="KW-0805">Transcription regulation</keyword>
<keyword evidence="7 8" id="KW-0539">Nucleus</keyword>
<dbReference type="GO" id="GO:0003677">
    <property type="term" value="F:DNA binding"/>
    <property type="evidence" value="ECO:0007669"/>
    <property type="project" value="UniProtKB-UniRule"/>
</dbReference>